<dbReference type="EMBL" id="SZPZ01000006">
    <property type="protein sequence ID" value="TKK74082.1"/>
    <property type="molecule type" value="Genomic_DNA"/>
</dbReference>
<sequence>MTSSSGDLHIEWLVACLSPGDVAPHPNFKSDSAKGAELLALVVQFKWREYATYRDLSEDGQENQPGTPIERYAIPDAARQALESVSILDGLNRLVAEAEDDELALGQRAAAALLAAISSSELDKPDAYVSLLAELASAIQDSTLGGSSSRNLATGILLQQCAFQSLQSGRKSEARAFASKVVETLADLDDDWDDFAVSRGISWNAAVSQRRLTELTTSNARSLLVNTGDHLDRSWTEVVRAPFPNAAARPVQDALSAMTTVVDEIFKQKYSPRGRQGIILGGGDTALQLLYSSLLNAELTGNMARTARLRQTVGNVFAVRLSSEPNYLEWYEEAIRLFRQGDSEDHLRPFLDNLRAQGSFATIKLAAEKLIDTRNSQEFVTSADLALIDFAADLISTLHCDRGLGLAIRYASQNASGRVKGSRAADWSLVEKALKTANAIVSGNRKVDMEYIASSTLKLVDFPRSAADQLIFSAMARLASKINWPAVSVDVRAEWAKTVEVASQSPDVLAIDCIRVYAALDAPKPKEVLSRLDGLEHTAALIEGLLGEPPSSADLDKAVETVGSTLDSMRQDAVNGVYTGYTWSPFAMAAYLIASQGRTDLWPRLTAALSDPALPNDGKLDALDALMSHAWPLKLPPEVKSELTSKSIPWAGHDLDHTFFALPEGQFDAACRSFYLAFDIATPEEMQMATLRDVGSRESRVRSEAARACFFAAVSAPALEWPEIILIQLSHDQDPRVMRNVSKWLAYLSVLPDLALGNAVADRVISLLARPGLAVALGALEGLAAARRDQALTPETLWCEQEVRALFDLHGSRIVRDSAETVLNLYGRRPTVEHRE</sequence>
<organism evidence="2 3">
    <name type="scientific">Kribbella jiaozuonensis</name>
    <dbReference type="NCBI Taxonomy" id="2575441"/>
    <lineage>
        <taxon>Bacteria</taxon>
        <taxon>Bacillati</taxon>
        <taxon>Actinomycetota</taxon>
        <taxon>Actinomycetes</taxon>
        <taxon>Propionibacteriales</taxon>
        <taxon>Kribbellaceae</taxon>
        <taxon>Kribbella</taxon>
    </lineage>
</organism>
<proteinExistence type="predicted"/>
<name>A0A4U3LFM6_9ACTN</name>
<evidence type="ECO:0000313" key="2">
    <source>
        <dbReference type="EMBL" id="TKK74082.1"/>
    </source>
</evidence>
<comment type="caution">
    <text evidence="2">The sequence shown here is derived from an EMBL/GenBank/DDBJ whole genome shotgun (WGS) entry which is preliminary data.</text>
</comment>
<dbReference type="RefSeq" id="WP_137258555.1">
    <property type="nucleotide sequence ID" value="NZ_JBHSPQ010000002.1"/>
</dbReference>
<dbReference type="EMBL" id="SZPZ01000008">
    <property type="protein sequence ID" value="TKK72852.1"/>
    <property type="molecule type" value="Genomic_DNA"/>
</dbReference>
<evidence type="ECO:0000313" key="1">
    <source>
        <dbReference type="EMBL" id="TKK72852.1"/>
    </source>
</evidence>
<evidence type="ECO:0000313" key="3">
    <source>
        <dbReference type="Proteomes" id="UP000305836"/>
    </source>
</evidence>
<protein>
    <submittedName>
        <fullName evidence="2">Uncharacterized protein</fullName>
    </submittedName>
</protein>
<reference evidence="2 3" key="1">
    <citation type="submission" date="2019-04" db="EMBL/GenBank/DDBJ databases">
        <title>Kribbella sp. NEAU-THZ 27 nov., a novel actinomycete isolated from soil.</title>
        <authorList>
            <person name="Duan L."/>
        </authorList>
    </citation>
    <scope>NUCLEOTIDE SEQUENCE [LARGE SCALE GENOMIC DNA]</scope>
    <source>
        <strain evidence="2">NEAU-THZ 27</strain>
        <strain evidence="3">NEAU-THZ27</strain>
    </source>
</reference>
<accession>A0A4U3LFM6</accession>
<dbReference type="AlphaFoldDB" id="A0A4U3LFM6"/>
<dbReference type="Proteomes" id="UP000305836">
    <property type="component" value="Unassembled WGS sequence"/>
</dbReference>
<keyword evidence="3" id="KW-1185">Reference proteome</keyword>
<gene>
    <name evidence="2" type="ORF">FDA38_35310</name>
    <name evidence="1" type="ORF">FDA38_41660</name>
</gene>